<evidence type="ECO:0000256" key="1">
    <source>
        <dbReference type="SAM" id="SignalP"/>
    </source>
</evidence>
<accession>A0ABU9D596</accession>
<organism evidence="2 3">
    <name type="scientific">Thermithiobacillus plumbiphilus</name>
    <dbReference type="NCBI Taxonomy" id="1729899"/>
    <lineage>
        <taxon>Bacteria</taxon>
        <taxon>Pseudomonadati</taxon>
        <taxon>Pseudomonadota</taxon>
        <taxon>Acidithiobacillia</taxon>
        <taxon>Acidithiobacillales</taxon>
        <taxon>Thermithiobacillaceae</taxon>
        <taxon>Thermithiobacillus</taxon>
    </lineage>
</organism>
<reference evidence="2 3" key="1">
    <citation type="submission" date="2024-04" db="EMBL/GenBank/DDBJ databases">
        <authorList>
            <person name="Abashina T."/>
            <person name="Shaikin A."/>
        </authorList>
    </citation>
    <scope>NUCLEOTIDE SEQUENCE [LARGE SCALE GENOMIC DNA]</scope>
    <source>
        <strain evidence="2 3">AAFK</strain>
    </source>
</reference>
<dbReference type="Pfam" id="PF02635">
    <property type="entry name" value="DsrE"/>
    <property type="match status" value="1"/>
</dbReference>
<gene>
    <name evidence="2" type="ORF">WOB96_02965</name>
</gene>
<protein>
    <submittedName>
        <fullName evidence="2">DsrE family protein</fullName>
    </submittedName>
</protein>
<dbReference type="InterPro" id="IPR027396">
    <property type="entry name" value="DsrEFH-like"/>
</dbReference>
<feature type="signal peptide" evidence="1">
    <location>
        <begin position="1"/>
        <end position="29"/>
    </location>
</feature>
<comment type="caution">
    <text evidence="2">The sequence shown here is derived from an EMBL/GenBank/DDBJ whole genome shotgun (WGS) entry which is preliminary data.</text>
</comment>
<keyword evidence="1" id="KW-0732">Signal</keyword>
<proteinExistence type="predicted"/>
<evidence type="ECO:0000313" key="2">
    <source>
        <dbReference type="EMBL" id="MEK8088719.1"/>
    </source>
</evidence>
<evidence type="ECO:0000313" key="3">
    <source>
        <dbReference type="Proteomes" id="UP001446205"/>
    </source>
</evidence>
<dbReference type="EMBL" id="JBBPCO010000002">
    <property type="protein sequence ID" value="MEK8088719.1"/>
    <property type="molecule type" value="Genomic_DNA"/>
</dbReference>
<dbReference type="InterPro" id="IPR003787">
    <property type="entry name" value="Sulphur_relay_DsrE/F-like"/>
</dbReference>
<dbReference type="Proteomes" id="UP001446205">
    <property type="component" value="Unassembled WGS sequence"/>
</dbReference>
<dbReference type="PANTHER" id="PTHR37691">
    <property type="entry name" value="BLR3518 PROTEIN"/>
    <property type="match status" value="1"/>
</dbReference>
<dbReference type="RefSeq" id="WP_341369785.1">
    <property type="nucleotide sequence ID" value="NZ_JBBPCO010000002.1"/>
</dbReference>
<dbReference type="PANTHER" id="PTHR37691:SF1">
    <property type="entry name" value="BLR3518 PROTEIN"/>
    <property type="match status" value="1"/>
</dbReference>
<sequence>MPKFSPLRIISWMALLVAALGIVAQPAMAADAKKPRVVVAVFTKDTARQDLLMRNLQNLHKDRPQATIEVVAFGPGLSLMTRKVDGSDNSMSKSVAALSEAGVKFLACGHTMRAMKISKDDLLPNVGVVPSGIVHVVDRQQEGWAYFAP</sequence>
<feature type="chain" id="PRO_5046748886" evidence="1">
    <location>
        <begin position="30"/>
        <end position="149"/>
    </location>
</feature>
<dbReference type="SUPFAM" id="SSF75169">
    <property type="entry name" value="DsrEFH-like"/>
    <property type="match status" value="1"/>
</dbReference>
<keyword evidence="3" id="KW-1185">Reference proteome</keyword>
<name>A0ABU9D596_9PROT</name>
<dbReference type="Gene3D" id="3.40.1260.10">
    <property type="entry name" value="DsrEFH-like"/>
    <property type="match status" value="1"/>
</dbReference>